<dbReference type="SUPFAM" id="SSF51556">
    <property type="entry name" value="Metallo-dependent hydrolases"/>
    <property type="match status" value="1"/>
</dbReference>
<proteinExistence type="inferred from homology"/>
<sequence length="274" mass="30681">MIQTTNRSTNRLRYIDAHLHLDLYAAADQEPLLEEAAREDVEAVVAVSMHLESSRKVREWALRMPERVMPAYGFHPEQPLPANAELDQLFAWLQERNAAGEQFAIGEVGLPYYMRTEAEEAGAAFDESGHLALLERFVRFAAETDRPIVLHAVYEDADKALELLEKHRVTRAHFHWFKGAAATVERMISLGCMVSITPDVIYETEIQSLVRSYPLALLMTETDGPWPFEGPFAGHGTKPGMVRAVAETIAAVKGIAPESAAETLYRNAVRFYGL</sequence>
<dbReference type="RefSeq" id="WP_377500086.1">
    <property type="nucleotide sequence ID" value="NZ_JBHMDO010000044.1"/>
</dbReference>
<dbReference type="PANTHER" id="PTHR46317:SF1">
    <property type="entry name" value="HYDROLASE, TATD FAMILY"/>
    <property type="match status" value="1"/>
</dbReference>
<evidence type="ECO:0000256" key="1">
    <source>
        <dbReference type="ARBA" id="ARBA00009275"/>
    </source>
</evidence>
<dbReference type="CDD" id="cd01310">
    <property type="entry name" value="TatD_DNAse"/>
    <property type="match status" value="1"/>
</dbReference>
<comment type="similarity">
    <text evidence="1">Belongs to the metallo-dependent hydrolases superfamily. TatD-type hydrolase family.</text>
</comment>
<name>A0ABV5KWP4_9BACL</name>
<comment type="caution">
    <text evidence="4">The sequence shown here is derived from an EMBL/GenBank/DDBJ whole genome shotgun (WGS) entry which is preliminary data.</text>
</comment>
<dbReference type="Proteomes" id="UP001589747">
    <property type="component" value="Unassembled WGS sequence"/>
</dbReference>
<dbReference type="Gene3D" id="3.20.20.140">
    <property type="entry name" value="Metal-dependent hydrolases"/>
    <property type="match status" value="1"/>
</dbReference>
<keyword evidence="5" id="KW-1185">Reference proteome</keyword>
<keyword evidence="3 4" id="KW-0378">Hydrolase</keyword>
<dbReference type="EMBL" id="JBHMDO010000044">
    <property type="protein sequence ID" value="MFB9329641.1"/>
    <property type="molecule type" value="Genomic_DNA"/>
</dbReference>
<dbReference type="PIRSF" id="PIRSF005902">
    <property type="entry name" value="DNase_TatD"/>
    <property type="match status" value="1"/>
</dbReference>
<reference evidence="4 5" key="1">
    <citation type="submission" date="2024-09" db="EMBL/GenBank/DDBJ databases">
        <authorList>
            <person name="Sun Q."/>
            <person name="Mori K."/>
        </authorList>
    </citation>
    <scope>NUCLEOTIDE SEQUENCE [LARGE SCALE GENOMIC DNA]</scope>
    <source>
        <strain evidence="4 5">TISTR 2452</strain>
    </source>
</reference>
<dbReference type="PANTHER" id="PTHR46317">
    <property type="entry name" value="HYDROLASE OF PHP SUPERFAMILY-RELATED PROTEIN"/>
    <property type="match status" value="1"/>
</dbReference>
<evidence type="ECO:0000313" key="5">
    <source>
        <dbReference type="Proteomes" id="UP001589747"/>
    </source>
</evidence>
<evidence type="ECO:0000256" key="3">
    <source>
        <dbReference type="ARBA" id="ARBA00022801"/>
    </source>
</evidence>
<keyword evidence="2" id="KW-0479">Metal-binding</keyword>
<dbReference type="InterPro" id="IPR001130">
    <property type="entry name" value="TatD-like"/>
</dbReference>
<organism evidence="4 5">
    <name type="scientific">Paenibacillus aurantiacus</name>
    <dbReference type="NCBI Taxonomy" id="1936118"/>
    <lineage>
        <taxon>Bacteria</taxon>
        <taxon>Bacillati</taxon>
        <taxon>Bacillota</taxon>
        <taxon>Bacilli</taxon>
        <taxon>Bacillales</taxon>
        <taxon>Paenibacillaceae</taxon>
        <taxon>Paenibacillus</taxon>
    </lineage>
</organism>
<protein>
    <submittedName>
        <fullName evidence="4">TatD family hydrolase</fullName>
    </submittedName>
</protein>
<gene>
    <name evidence="4" type="ORF">ACFFSY_27200</name>
</gene>
<dbReference type="GO" id="GO:0016787">
    <property type="term" value="F:hydrolase activity"/>
    <property type="evidence" value="ECO:0007669"/>
    <property type="project" value="UniProtKB-KW"/>
</dbReference>
<accession>A0ABV5KWP4</accession>
<evidence type="ECO:0000256" key="2">
    <source>
        <dbReference type="ARBA" id="ARBA00022723"/>
    </source>
</evidence>
<dbReference type="PROSITE" id="PS01137">
    <property type="entry name" value="TATD_1"/>
    <property type="match status" value="1"/>
</dbReference>
<dbReference type="Pfam" id="PF01026">
    <property type="entry name" value="TatD_DNase"/>
    <property type="match status" value="1"/>
</dbReference>
<evidence type="ECO:0000313" key="4">
    <source>
        <dbReference type="EMBL" id="MFB9329641.1"/>
    </source>
</evidence>
<dbReference type="InterPro" id="IPR032466">
    <property type="entry name" value="Metal_Hydrolase"/>
</dbReference>
<dbReference type="InterPro" id="IPR018228">
    <property type="entry name" value="DNase_TatD-rel_CS"/>
</dbReference>